<dbReference type="EMBL" id="JAGGDJ010000004">
    <property type="protein sequence ID" value="MBO7744529.1"/>
    <property type="molecule type" value="Genomic_DNA"/>
</dbReference>
<reference evidence="2 3" key="1">
    <citation type="submission" date="2021-03" db="EMBL/GenBank/DDBJ databases">
        <title>Paenibacillus artemisicola MWE-103 whole genome sequence.</title>
        <authorList>
            <person name="Ham Y.J."/>
        </authorList>
    </citation>
    <scope>NUCLEOTIDE SEQUENCE [LARGE SCALE GENOMIC DNA]</scope>
    <source>
        <strain evidence="2 3">MWE-103</strain>
    </source>
</reference>
<dbReference type="Gene3D" id="3.40.50.1820">
    <property type="entry name" value="alpha/beta hydrolase"/>
    <property type="match status" value="1"/>
</dbReference>
<comment type="caution">
    <text evidence="2">The sequence shown here is derived from an EMBL/GenBank/DDBJ whole genome shotgun (WGS) entry which is preliminary data.</text>
</comment>
<sequence>MIQERKLELAGVPCLELSPGEAFAGQVLLYHGWGSTMASYRFFASVVAGWGFRVTVPELPLHGERGSLDYGDAEALQAHFWPIVRQGVGEAGALADELARRSDAPVAVVGHSTGGFIAAGAFAAQPRLRSAAVINGSCAWVRFEEHYRARLGIGRMAAEDRARLERDDPFPRLRLQPGRPLLLLHCEGDTTVPVDSQRYFADALRGDGELPEKVRLLEFPRADHVITLGMLERLHDFLTRPGSAE</sequence>
<evidence type="ECO:0000259" key="1">
    <source>
        <dbReference type="Pfam" id="PF00326"/>
    </source>
</evidence>
<dbReference type="InterPro" id="IPR029058">
    <property type="entry name" value="AB_hydrolase_fold"/>
</dbReference>
<accession>A0ABS3W890</accession>
<keyword evidence="2" id="KW-0378">Hydrolase</keyword>
<gene>
    <name evidence="2" type="ORF">I8J29_10000</name>
</gene>
<dbReference type="InterPro" id="IPR001375">
    <property type="entry name" value="Peptidase_S9_cat"/>
</dbReference>
<protein>
    <submittedName>
        <fullName evidence="2">Alpha/beta fold hydrolase</fullName>
    </submittedName>
</protein>
<dbReference type="Pfam" id="PF00326">
    <property type="entry name" value="Peptidase_S9"/>
    <property type="match status" value="1"/>
</dbReference>
<proteinExistence type="predicted"/>
<feature type="domain" description="Peptidase S9 prolyl oligopeptidase catalytic" evidence="1">
    <location>
        <begin position="105"/>
        <end position="227"/>
    </location>
</feature>
<dbReference type="Proteomes" id="UP000670947">
    <property type="component" value="Unassembled WGS sequence"/>
</dbReference>
<organism evidence="2 3">
    <name type="scientific">Paenibacillus artemisiicola</name>
    <dbReference type="NCBI Taxonomy" id="1172618"/>
    <lineage>
        <taxon>Bacteria</taxon>
        <taxon>Bacillati</taxon>
        <taxon>Bacillota</taxon>
        <taxon>Bacilli</taxon>
        <taxon>Bacillales</taxon>
        <taxon>Paenibacillaceae</taxon>
        <taxon>Paenibacillus</taxon>
    </lineage>
</organism>
<evidence type="ECO:0000313" key="3">
    <source>
        <dbReference type="Proteomes" id="UP000670947"/>
    </source>
</evidence>
<dbReference type="RefSeq" id="WP_208847462.1">
    <property type="nucleotide sequence ID" value="NZ_JAGGDJ010000004.1"/>
</dbReference>
<evidence type="ECO:0000313" key="2">
    <source>
        <dbReference type="EMBL" id="MBO7744529.1"/>
    </source>
</evidence>
<dbReference type="SUPFAM" id="SSF53474">
    <property type="entry name" value="alpha/beta-Hydrolases"/>
    <property type="match status" value="1"/>
</dbReference>
<keyword evidence="3" id="KW-1185">Reference proteome</keyword>
<dbReference type="GO" id="GO:0016787">
    <property type="term" value="F:hydrolase activity"/>
    <property type="evidence" value="ECO:0007669"/>
    <property type="project" value="UniProtKB-KW"/>
</dbReference>
<name>A0ABS3W890_9BACL</name>